<dbReference type="PANTHER" id="PTHR12149:SF8">
    <property type="entry name" value="PROTEIN-RIBULOSAMINE 3-KINASE"/>
    <property type="match status" value="1"/>
</dbReference>
<sequence>MPFNKGLPQPILDALHKIEPGAEFTQNGNQVHSKTSNRSYFVKLGTVHETEQYIGEAESLRAMYAACPGICPKLFQCSVDEKTRNSIFVSEYKKIGALGKTEAAELGRMLADMHLNGKSSSGKFGFEIPTFCGATRMNNGWFDTWEEAYDQKIAELLETLESRRGYQELCELGNKLRETCVP</sequence>
<dbReference type="SUPFAM" id="SSF56112">
    <property type="entry name" value="Protein kinase-like (PK-like)"/>
    <property type="match status" value="1"/>
</dbReference>
<dbReference type="HOGENOM" id="CLU_1360957_0_0_1"/>
<dbReference type="InterPro" id="IPR016477">
    <property type="entry name" value="Fructo-/Ketosamine-3-kinase"/>
</dbReference>
<dbReference type="Proteomes" id="UP000054279">
    <property type="component" value="Unassembled WGS sequence"/>
</dbReference>
<dbReference type="PANTHER" id="PTHR12149">
    <property type="entry name" value="FRUCTOSAMINE 3 KINASE-RELATED PROTEIN"/>
    <property type="match status" value="1"/>
</dbReference>
<evidence type="ECO:0000313" key="4">
    <source>
        <dbReference type="Proteomes" id="UP000054279"/>
    </source>
</evidence>
<dbReference type="GO" id="GO:0102193">
    <property type="term" value="F:protein-ribulosamine 3-kinase activity"/>
    <property type="evidence" value="ECO:0007669"/>
    <property type="project" value="UniProtKB-EC"/>
</dbReference>
<reference evidence="3 4" key="1">
    <citation type="submission" date="2014-06" db="EMBL/GenBank/DDBJ databases">
        <title>Evolutionary Origins and Diversification of the Mycorrhizal Mutualists.</title>
        <authorList>
            <consortium name="DOE Joint Genome Institute"/>
            <consortium name="Mycorrhizal Genomics Consortium"/>
            <person name="Kohler A."/>
            <person name="Kuo A."/>
            <person name="Nagy L.G."/>
            <person name="Floudas D."/>
            <person name="Copeland A."/>
            <person name="Barry K.W."/>
            <person name="Cichocki N."/>
            <person name="Veneault-Fourrey C."/>
            <person name="LaButti K."/>
            <person name="Lindquist E.A."/>
            <person name="Lipzen A."/>
            <person name="Lundell T."/>
            <person name="Morin E."/>
            <person name="Murat C."/>
            <person name="Riley R."/>
            <person name="Ohm R."/>
            <person name="Sun H."/>
            <person name="Tunlid A."/>
            <person name="Henrissat B."/>
            <person name="Grigoriev I.V."/>
            <person name="Hibbett D.S."/>
            <person name="Martin F."/>
        </authorList>
    </citation>
    <scope>NUCLEOTIDE SEQUENCE [LARGE SCALE GENOMIC DNA]</scope>
    <source>
        <strain evidence="3 4">SS14</strain>
    </source>
</reference>
<dbReference type="EC" id="2.7.1.172" evidence="1"/>
<name>A0A0C9UPS2_SPHS4</name>
<dbReference type="OrthoDB" id="5772781at2759"/>
<dbReference type="Gene3D" id="3.90.1200.10">
    <property type="match status" value="1"/>
</dbReference>
<accession>A0A0C9UPS2</accession>
<dbReference type="EMBL" id="KN837337">
    <property type="protein sequence ID" value="KIJ27365.1"/>
    <property type="molecule type" value="Genomic_DNA"/>
</dbReference>
<evidence type="ECO:0000256" key="1">
    <source>
        <dbReference type="ARBA" id="ARBA00011961"/>
    </source>
</evidence>
<organism evidence="3 4">
    <name type="scientific">Sphaerobolus stellatus (strain SS14)</name>
    <dbReference type="NCBI Taxonomy" id="990650"/>
    <lineage>
        <taxon>Eukaryota</taxon>
        <taxon>Fungi</taxon>
        <taxon>Dikarya</taxon>
        <taxon>Basidiomycota</taxon>
        <taxon>Agaricomycotina</taxon>
        <taxon>Agaricomycetes</taxon>
        <taxon>Phallomycetidae</taxon>
        <taxon>Geastrales</taxon>
        <taxon>Sphaerobolaceae</taxon>
        <taxon>Sphaerobolus</taxon>
    </lineage>
</organism>
<dbReference type="InterPro" id="IPR011009">
    <property type="entry name" value="Kinase-like_dom_sf"/>
</dbReference>
<feature type="non-terminal residue" evidence="3">
    <location>
        <position position="182"/>
    </location>
</feature>
<evidence type="ECO:0000256" key="2">
    <source>
        <dbReference type="ARBA" id="ARBA00048655"/>
    </source>
</evidence>
<dbReference type="Pfam" id="PF03881">
    <property type="entry name" value="Fructosamin_kin"/>
    <property type="match status" value="1"/>
</dbReference>
<evidence type="ECO:0000313" key="3">
    <source>
        <dbReference type="EMBL" id="KIJ27365.1"/>
    </source>
</evidence>
<dbReference type="AlphaFoldDB" id="A0A0C9UPS2"/>
<proteinExistence type="predicted"/>
<gene>
    <name evidence="3" type="ORF">M422DRAFT_118533</name>
</gene>
<comment type="catalytic activity">
    <reaction evidence="2">
        <text>N(6)-D-ribulosyl-L-lysyl-[protein] + ATP = N(6)-(3-O-phospho-D-ribulosyl)-L-lysyl-[protein] + ADP + H(+)</text>
        <dbReference type="Rhea" id="RHEA:48432"/>
        <dbReference type="Rhea" id="RHEA-COMP:12103"/>
        <dbReference type="Rhea" id="RHEA-COMP:12104"/>
        <dbReference type="ChEBI" id="CHEBI:15378"/>
        <dbReference type="ChEBI" id="CHEBI:30616"/>
        <dbReference type="ChEBI" id="CHEBI:90418"/>
        <dbReference type="ChEBI" id="CHEBI:90420"/>
        <dbReference type="ChEBI" id="CHEBI:456216"/>
        <dbReference type="EC" id="2.7.1.172"/>
    </reaction>
    <physiologicalReaction direction="left-to-right" evidence="2">
        <dbReference type="Rhea" id="RHEA:48433"/>
    </physiologicalReaction>
</comment>
<keyword evidence="4" id="KW-1185">Reference proteome</keyword>
<protein>
    <recommendedName>
        <fullName evidence="1">protein-ribulosamine 3-kinase</fullName>
        <ecNumber evidence="1">2.7.1.172</ecNumber>
    </recommendedName>
</protein>